<dbReference type="InterPro" id="IPR000618">
    <property type="entry name" value="Insect_cuticle"/>
</dbReference>
<dbReference type="VEuPathDB" id="VectorBase:MDOMA2_008150"/>
<dbReference type="VEuPathDB" id="VectorBase:MDOA007540"/>
<feature type="region of interest" description="Disordered" evidence="2">
    <location>
        <begin position="54"/>
        <end position="236"/>
    </location>
</feature>
<evidence type="ECO:0000256" key="1">
    <source>
        <dbReference type="PROSITE-ProRule" id="PRU00497"/>
    </source>
</evidence>
<evidence type="ECO:0000313" key="7">
    <source>
        <dbReference type="RefSeq" id="XP_005180984.1"/>
    </source>
</evidence>
<dbReference type="eggNOG" id="ENOG502RZ9V">
    <property type="taxonomic scope" value="Eukaryota"/>
</dbReference>
<dbReference type="GO" id="GO:0000428">
    <property type="term" value="C:DNA-directed RNA polymerase complex"/>
    <property type="evidence" value="ECO:0007669"/>
    <property type="project" value="UniProtKB-KW"/>
</dbReference>
<dbReference type="PANTHER" id="PTHR10380">
    <property type="entry name" value="CUTICLE PROTEIN"/>
    <property type="match status" value="1"/>
</dbReference>
<keyword evidence="6" id="KW-1185">Reference proteome</keyword>
<dbReference type="InterPro" id="IPR050468">
    <property type="entry name" value="Cuticle_Struct_Prot"/>
</dbReference>
<feature type="compositionally biased region" description="Pro residues" evidence="2">
    <location>
        <begin position="153"/>
        <end position="188"/>
    </location>
</feature>
<evidence type="ECO:0000313" key="4">
    <source>
        <dbReference type="EMBL" id="AFP62080.1"/>
    </source>
</evidence>
<evidence type="ECO:0000313" key="6">
    <source>
        <dbReference type="Proteomes" id="UP001652621"/>
    </source>
</evidence>
<organism evidence="4">
    <name type="scientific">Musca domestica</name>
    <name type="common">House fly</name>
    <dbReference type="NCBI Taxonomy" id="7370"/>
    <lineage>
        <taxon>Eukaryota</taxon>
        <taxon>Metazoa</taxon>
        <taxon>Ecdysozoa</taxon>
        <taxon>Arthropoda</taxon>
        <taxon>Hexapoda</taxon>
        <taxon>Insecta</taxon>
        <taxon>Pterygota</taxon>
        <taxon>Neoptera</taxon>
        <taxon>Endopterygota</taxon>
        <taxon>Diptera</taxon>
        <taxon>Brachycera</taxon>
        <taxon>Muscomorpha</taxon>
        <taxon>Muscoidea</taxon>
        <taxon>Muscidae</taxon>
        <taxon>Musca</taxon>
    </lineage>
</organism>
<feature type="signal peptide" evidence="3">
    <location>
        <begin position="1"/>
        <end position="16"/>
    </location>
</feature>
<dbReference type="GO" id="GO:0008010">
    <property type="term" value="F:structural constituent of chitin-based larval cuticle"/>
    <property type="evidence" value="ECO:0007669"/>
    <property type="project" value="TreeGrafter"/>
</dbReference>
<dbReference type="STRING" id="7370.T1PFD1"/>
<feature type="compositionally biased region" description="Low complexity" evidence="2">
    <location>
        <begin position="189"/>
        <end position="210"/>
    </location>
</feature>
<dbReference type="PANTHER" id="PTHR10380:SF160">
    <property type="entry name" value="CUTICULAR PROTEIN 100A"/>
    <property type="match status" value="1"/>
</dbReference>
<keyword evidence="7" id="KW-0240">DNA-directed RNA polymerase</keyword>
<dbReference type="Pfam" id="PF00379">
    <property type="entry name" value="Chitin_bind_4"/>
    <property type="match status" value="1"/>
</dbReference>
<gene>
    <name evidence="5" type="primary">101896515</name>
    <name evidence="7" type="synonym">LOC101896515</name>
</gene>
<proteinExistence type="evidence at transcript level"/>
<sequence length="236" mass="25887">MLRFITLTALIALAAGQGYHSDPKTAAIISEQRYLSGDGKFGAAYTQEDGINFKEETDADGTRHGSYSYVDPTGQRRTISYTAGKNGFQASGDHLPVAPPAPPQPVPQPGYAPQPQYQPPASNYRADDYGDDGSYDPRYNDPNFSQNQQPYRQPAPAPAYNPPAPAYNPPAPAYNPPAPAYNPPPPQYNAPQPQYNPQPQQYYQPTTPNPHRFAPPGKLSLNRTPDGFTYSFNKVR</sequence>
<feature type="compositionally biased region" description="Basic and acidic residues" evidence="2">
    <location>
        <begin position="54"/>
        <end position="63"/>
    </location>
</feature>
<evidence type="ECO:0000256" key="2">
    <source>
        <dbReference type="SAM" id="MobiDB-lite"/>
    </source>
</evidence>
<reference evidence="7" key="3">
    <citation type="submission" date="2025-04" db="UniProtKB">
        <authorList>
            <consortium name="RefSeq"/>
        </authorList>
    </citation>
    <scope>IDENTIFICATION</scope>
    <source>
        <strain evidence="7">Aabys</strain>
    </source>
</reference>
<dbReference type="GO" id="GO:0062129">
    <property type="term" value="C:chitin-based extracellular matrix"/>
    <property type="evidence" value="ECO:0007669"/>
    <property type="project" value="TreeGrafter"/>
</dbReference>
<dbReference type="AlphaFoldDB" id="T1PFD1"/>
<feature type="chain" id="PRO_5014313717" evidence="3">
    <location>
        <begin position="17"/>
        <end position="236"/>
    </location>
</feature>
<keyword evidence="7" id="KW-0804">Transcription</keyword>
<dbReference type="KEGG" id="mde:101896515"/>
<protein>
    <submittedName>
        <fullName evidence="4">Cuticle protein</fullName>
    </submittedName>
    <submittedName>
        <fullName evidence="7">DNA-directed RNA polymerase II subunit RPB1</fullName>
    </submittedName>
</protein>
<reference evidence="5" key="2">
    <citation type="submission" date="2020-05" db="UniProtKB">
        <authorList>
            <consortium name="EnsemblMetazoa"/>
        </authorList>
    </citation>
    <scope>IDENTIFICATION</scope>
    <source>
        <strain evidence="5">Aabys</strain>
    </source>
</reference>
<evidence type="ECO:0000256" key="3">
    <source>
        <dbReference type="SAM" id="SignalP"/>
    </source>
</evidence>
<reference evidence="4" key="1">
    <citation type="submission" date="2012-08" db="EMBL/GenBank/DDBJ databases">
        <title>Transcriptome of adult Musca domestica launches a platform for comparative house fly gene expression and characterization of differential gene expression among resistant and susceptible house flies.</title>
        <authorList>
            <person name="Liu N."/>
            <person name="Zhang L."/>
            <person name="Li M."/>
            <person name="Reid W."/>
        </authorList>
    </citation>
    <scope>NUCLEOTIDE SEQUENCE</scope>
    <source>
        <strain evidence="4">ALHF</strain>
        <tissue evidence="4">Whole body</tissue>
    </source>
</reference>
<keyword evidence="3" id="KW-0732">Signal</keyword>
<dbReference type="Proteomes" id="UP001652621">
    <property type="component" value="Unplaced"/>
</dbReference>
<keyword evidence="1" id="KW-0193">Cuticle</keyword>
<feature type="compositionally biased region" description="Pro residues" evidence="2">
    <location>
        <begin position="97"/>
        <end position="118"/>
    </location>
</feature>
<dbReference type="OrthoDB" id="6352077at2759"/>
<accession>T1PFD1</accession>
<dbReference type="EMBL" id="KA647451">
    <property type="protein sequence ID" value="AFP62080.1"/>
    <property type="molecule type" value="mRNA"/>
</dbReference>
<dbReference type="PROSITE" id="PS51155">
    <property type="entry name" value="CHIT_BIND_RR_2"/>
    <property type="match status" value="1"/>
</dbReference>
<evidence type="ECO:0000313" key="5">
    <source>
        <dbReference type="EnsemblMetazoa" id="MDOA007540-PA"/>
    </source>
</evidence>
<name>T1PFD1_MUSDO</name>
<dbReference type="EnsemblMetazoa" id="MDOA007540-RA">
    <property type="protein sequence ID" value="MDOA007540-PA"/>
    <property type="gene ID" value="MDOA007540"/>
</dbReference>
<dbReference type="RefSeq" id="XP_005180984.1">
    <property type="nucleotide sequence ID" value="XM_005180927.3"/>
</dbReference>